<name>A0ACB0IJX3_TRIPR</name>
<comment type="caution">
    <text evidence="1">The sequence shown here is derived from an EMBL/GenBank/DDBJ whole genome shotgun (WGS) entry which is preliminary data.</text>
</comment>
<dbReference type="Proteomes" id="UP001177021">
    <property type="component" value="Unassembled WGS sequence"/>
</dbReference>
<dbReference type="EMBL" id="CASHSV030000001">
    <property type="protein sequence ID" value="CAJ2632351.1"/>
    <property type="molecule type" value="Genomic_DNA"/>
</dbReference>
<evidence type="ECO:0000313" key="2">
    <source>
        <dbReference type="Proteomes" id="UP001177021"/>
    </source>
</evidence>
<sequence>MKKHLLKPITKPPPPSPPPQILNPPPPQPTPSLFPPTLSPTQNYTHFLQYLNTHLTPPLTPQTLTHFLKSKLHHHPSFTHYDFHLFTWASTLDTFSHNHTSYQWMTRTLALSHRFSLLRTLLTFISSNPCNCSQAIFSCPETEPIFRFAIQSYCKASKFDDALFAFNSMRRLIDGKPSVSLCNILIHGFVKSGRFDRAYEFYNQMVKDRIKPDVFTFNILISGYCRNFKFAFALEMFEEMHKMGCHPNVVTFNTLIRGLFRERRIDEGIGMVYEMIELGCQLSDVTCEILVDGLCKEGRVFQACDLLMELSKRGVLPKGYDYFVLVEILCGKGDAFKALEVIYELWSKGCVPSLISCIVMIDGLRGVGKIEEVMRFVEKMVKEEGMVLDVVTFNSVLQDVCDARRTDEANRLRLLASSKGLEPDGMTYKILVSGYRGEGNQTEGELVVNEMLDRGFIPDLASYNKLMDGLSNCQSSRRYQVNKFGS</sequence>
<keyword evidence="2" id="KW-1185">Reference proteome</keyword>
<reference evidence="1" key="1">
    <citation type="submission" date="2023-10" db="EMBL/GenBank/DDBJ databases">
        <authorList>
            <person name="Rodriguez Cubillos JULIANA M."/>
            <person name="De Vega J."/>
        </authorList>
    </citation>
    <scope>NUCLEOTIDE SEQUENCE</scope>
</reference>
<accession>A0ACB0IJX3</accession>
<gene>
    <name evidence="1" type="ORF">MILVUS5_LOCUS3678</name>
</gene>
<evidence type="ECO:0000313" key="1">
    <source>
        <dbReference type="EMBL" id="CAJ2632351.1"/>
    </source>
</evidence>
<organism evidence="1 2">
    <name type="scientific">Trifolium pratense</name>
    <name type="common">Red clover</name>
    <dbReference type="NCBI Taxonomy" id="57577"/>
    <lineage>
        <taxon>Eukaryota</taxon>
        <taxon>Viridiplantae</taxon>
        <taxon>Streptophyta</taxon>
        <taxon>Embryophyta</taxon>
        <taxon>Tracheophyta</taxon>
        <taxon>Spermatophyta</taxon>
        <taxon>Magnoliopsida</taxon>
        <taxon>eudicotyledons</taxon>
        <taxon>Gunneridae</taxon>
        <taxon>Pentapetalae</taxon>
        <taxon>rosids</taxon>
        <taxon>fabids</taxon>
        <taxon>Fabales</taxon>
        <taxon>Fabaceae</taxon>
        <taxon>Papilionoideae</taxon>
        <taxon>50 kb inversion clade</taxon>
        <taxon>NPAAA clade</taxon>
        <taxon>Hologalegina</taxon>
        <taxon>IRL clade</taxon>
        <taxon>Trifolieae</taxon>
        <taxon>Trifolium</taxon>
    </lineage>
</organism>
<protein>
    <submittedName>
        <fullName evidence="1">Uncharacterized protein</fullName>
    </submittedName>
</protein>
<proteinExistence type="predicted"/>